<proteinExistence type="predicted"/>
<evidence type="ECO:0000313" key="2">
    <source>
        <dbReference type="EMBL" id="MBF0935575.1"/>
    </source>
</evidence>
<feature type="region of interest" description="Disordered" evidence="1">
    <location>
        <begin position="252"/>
        <end position="271"/>
    </location>
</feature>
<dbReference type="Proteomes" id="UP000757900">
    <property type="component" value="Unassembled WGS sequence"/>
</dbReference>
<feature type="region of interest" description="Disordered" evidence="1">
    <location>
        <begin position="1"/>
        <end position="237"/>
    </location>
</feature>
<dbReference type="AlphaFoldDB" id="A0A929MSS8"/>
<feature type="compositionally biased region" description="Polar residues" evidence="1">
    <location>
        <begin position="44"/>
        <end position="58"/>
    </location>
</feature>
<organism evidence="2 3">
    <name type="scientific">Abiotrophia defectiva</name>
    <name type="common">Streptococcus defectivus</name>
    <dbReference type="NCBI Taxonomy" id="46125"/>
    <lineage>
        <taxon>Bacteria</taxon>
        <taxon>Bacillati</taxon>
        <taxon>Bacillota</taxon>
        <taxon>Bacilli</taxon>
        <taxon>Lactobacillales</taxon>
        <taxon>Aerococcaceae</taxon>
        <taxon>Abiotrophia</taxon>
    </lineage>
</organism>
<name>A0A929MSS8_ABIDE</name>
<evidence type="ECO:0000256" key="1">
    <source>
        <dbReference type="SAM" id="MobiDB-lite"/>
    </source>
</evidence>
<feature type="compositionally biased region" description="Polar residues" evidence="1">
    <location>
        <begin position="85"/>
        <end position="102"/>
    </location>
</feature>
<feature type="non-terminal residue" evidence="2">
    <location>
        <position position="1"/>
    </location>
</feature>
<comment type="caution">
    <text evidence="2">The sequence shown here is derived from an EMBL/GenBank/DDBJ whole genome shotgun (WGS) entry which is preliminary data.</text>
</comment>
<sequence length="489" mass="54376">PRPDSQPSDAGDQSASSGPSATSKAGSQPDHVSEQSKAKPSDQGPAQSSGQKPGQSANQKPGQSAGQKSGQSSGPSGQTQSQWQAPKQTAPSSETNLDWSDANQEHEDSTNSQSLSWSAPQDQEPASQAHLSWQDQPEEGRQSGSLNWQDQAEERRQSGRLNWQDQPEEGRQSGSLNWQEQAEDSRQSGSLNWQDQAEEGRQSGSLNWQDQSEERRQSGKLSWDDSQSDSSLGDLDELEADDPIFSELEESEQDLFRQEELEQDPEPADYQPSMDFNLDYQVDIQQLLAPLRGFLDDQDLEDLLTNQALMAQIRQHDQKEALDQALTRLVLTQNRRKRKRVKQLAQQYGLIHLLKKSKQGFRLPYWPMWRLVLAGIAFLLAALFGRFTGSGPSHPIPPRKPAVDVGKLAVISYDPISIPSFSLDLSGLDQMGESGRLEGPEGNQTLWIGEEERLTGIKQAWSVTRPATLYQTQPRTSSLILRTIRPCAR</sequence>
<reference evidence="2" key="1">
    <citation type="submission" date="2020-04" db="EMBL/GenBank/DDBJ databases">
        <title>Deep metagenomics examines the oral microbiome during advanced dental caries in children, revealing novel taxa and co-occurrences with host molecules.</title>
        <authorList>
            <person name="Baker J.L."/>
            <person name="Morton J.T."/>
            <person name="Dinis M."/>
            <person name="Alvarez R."/>
            <person name="Tran N.C."/>
            <person name="Knight R."/>
            <person name="Edlund A."/>
        </authorList>
    </citation>
    <scope>NUCLEOTIDE SEQUENCE</scope>
    <source>
        <strain evidence="2">JCVI_23_bin.16</strain>
    </source>
</reference>
<feature type="compositionally biased region" description="Low complexity" evidence="1">
    <location>
        <begin position="224"/>
        <end position="233"/>
    </location>
</feature>
<feature type="compositionally biased region" description="Polar residues" evidence="1">
    <location>
        <begin position="110"/>
        <end position="135"/>
    </location>
</feature>
<feature type="compositionally biased region" description="Polar residues" evidence="1">
    <location>
        <begin position="1"/>
        <end position="26"/>
    </location>
</feature>
<accession>A0A929MSS8</accession>
<evidence type="ECO:0000313" key="3">
    <source>
        <dbReference type="Proteomes" id="UP000757900"/>
    </source>
</evidence>
<feature type="compositionally biased region" description="Basic and acidic residues" evidence="1">
    <location>
        <begin position="31"/>
        <end position="40"/>
    </location>
</feature>
<feature type="compositionally biased region" description="Low complexity" evidence="1">
    <location>
        <begin position="59"/>
        <end position="84"/>
    </location>
</feature>
<dbReference type="EMBL" id="JABZFV010000290">
    <property type="protein sequence ID" value="MBF0935575.1"/>
    <property type="molecule type" value="Genomic_DNA"/>
</dbReference>
<gene>
    <name evidence="2" type="ORF">HXK00_08070</name>
</gene>
<protein>
    <submittedName>
        <fullName evidence="2">Uncharacterized protein</fullName>
    </submittedName>
</protein>